<comment type="caution">
    <text evidence="3">The sequence shown here is derived from an EMBL/GenBank/DDBJ whole genome shotgun (WGS) entry which is preliminary data.</text>
</comment>
<feature type="compositionally biased region" description="Acidic residues" evidence="1">
    <location>
        <begin position="61"/>
        <end position="72"/>
    </location>
</feature>
<feature type="compositionally biased region" description="Low complexity" evidence="1">
    <location>
        <begin position="1686"/>
        <end position="1702"/>
    </location>
</feature>
<evidence type="ECO:0000259" key="2">
    <source>
        <dbReference type="PROSITE" id="PS51425"/>
    </source>
</evidence>
<dbReference type="InterPro" id="IPR016024">
    <property type="entry name" value="ARM-type_fold"/>
</dbReference>
<feature type="region of interest" description="Disordered" evidence="1">
    <location>
        <begin position="989"/>
        <end position="1019"/>
    </location>
</feature>
<dbReference type="InterPro" id="IPR011989">
    <property type="entry name" value="ARM-like"/>
</dbReference>
<sequence length="1821" mass="198912">MASDAESNHSAAAPGSADEENTPVLRRSSRARAPRVSEAAPLKPVKKPTQPKKKKSTAEPVVEEPESNEEGSDNGIISSEEDSDKASSEESGESSAEEEPRPSARRKSTANTPQKKTATPRKAANGGKTTATPKKRAPKKPAVVSDDASLFDIVMDHSDAIEAQISDWVAEYTENKVAAMVDLVNFLIKSSGCAETIDASMFEDHDNIAKQLSDFQGGIEATKQQDYPIIAKGRGRGGNKFRKNIAEFWSKWVSRLRHGILFEDHGWCFEALIVWLVAMSSSVFRPFRHTATTAALALMSGFCDIGKQNHNEWTIANRQLGTEQKKEKSSRKTKQLEERAEALHEKKIKLETCMNDLFDSVFVHRYRDTDPAIRTECIAELGIWIQKFPDAFLDPSYLRYIGWMLSDKSAAVRLESLKALCRLYAIESLLTGLRAFTERFRPRFLQMALAEKEVGVQAEALNLVTLVAAAGLLEDADHDALMPLIFSDDVKIRGLVAKLVEEVWREEHVQAKTDELQATLSEFDRAVMKQQWIDTKCLCEMLVQFAKFLPDQRMHEAAGPPAPPTTNPSVEALSASASQSQQSLFAPDFNSLSMGEEDPDADLDDEALTERAEMLKEREQFVAWVVKDDVTADGAVGYGQVEAAVSALWTHVAILRDWQSMSEYLSFDMTSLAGESDSQEGEASRAMRPTDDEETCLLYVINAAIKVQLAKEKERAAESKKSAKSLAEAENVRSEVSRGLIKFLPKLVSRYSHEYAGPGQRRAAEIAILMRHLDVGMYREMRMMKAYETLFDDVKRMFLKHSDRDVLTECARTLRYLTGIESPDALDGDNSAAGDDMAATSLHAASMSKFEELAEEVVGTQISTALKQMQVMGETEGVQMDPDLAFTLRNALRRLTHLETVLDLGQLDEILKTGDEEVQWKSLFELLHEVLNVALTAVSKGRVAAEEGAESSVLGACGEVLDEIIEISLTVMCSDVTWTLRKYVQATQEGAGRSDEAKSPAPAGGDDAMDVDSPPAAKDAAHKKLHATDLIELYVDRNERLAQIAEAILASSEEELIEFNVGVKFTAFQVLMYVYMMSNGDVAAVHPGAARPPPADVQSSSVELIGRVIAAVAYRGRESPRVEGNEATPSRIDSLTPEQLEDVRTQLAKLVGSLGKLVISGLYEERHIALMMQYYGIRDDVLLAAQPHPPGPLLPPFGTIWDGIADAAMGVVFAQGMVAATRAVTDEASKEKTQSRLKVFKATVTGLTDILFDGLFQSTELYHANKVESIDPALNLAKAMISNIKTWLPAVKATPALKVTHGIVVESLLALLRRGGDEMVQRVQRWCAVHGTAEDAVLDDMGFVRAGDVRGTLHETNQAWRVWGAVGGVVQQAVHDLGMLSRQEDDEVEGDRIDNVEDVVEHVSRALRAGGHKPAETDVEWAGYWAFVKALQKGDSTVRKLARKTKASVSRDASPAPGGTKKKRARASSKPSRESSVSRVRQPRAKKARRTANDVADDDEGEEEDHAEVAAATPVSRRRSSRAAVTSARKVYREVDDEDEDEEEEDEEPETPVRKQATPKARKSASKRPVAKEDEEEEEAEEEEQEQANGSENGSEPSTPVAKKPRGRATTTPQSTPRATYKGRNRASSAKAATNANESDGEREDDEGQKIADEVDESEGEEVTPKKSQAKSKAKPAVTKKKPAAKKAPASAKKKSGTAAKPKPSETPVQSSSKALLEALGGADDSDDNDEVLDDTQKPVQSTVAPSTPPPKRPSARAARGTKRGRAAAASMSPPPQEVSSPGIFGSESPAGDVDKENATSEDVGFVSSPDVVAPKKRVRV</sequence>
<evidence type="ECO:0000256" key="1">
    <source>
        <dbReference type="SAM" id="MobiDB-lite"/>
    </source>
</evidence>
<feature type="compositionally biased region" description="Basic residues" evidence="1">
    <location>
        <begin position="44"/>
        <end position="55"/>
    </location>
</feature>
<feature type="compositionally biased region" description="Polar residues" evidence="1">
    <location>
        <begin position="1609"/>
        <end position="1618"/>
    </location>
</feature>
<gene>
    <name evidence="3" type="ORF">HDU87_002267</name>
</gene>
<evidence type="ECO:0000313" key="3">
    <source>
        <dbReference type="EMBL" id="KAJ3180044.1"/>
    </source>
</evidence>
<dbReference type="SUPFAM" id="SSF48371">
    <property type="entry name" value="ARM repeat"/>
    <property type="match status" value="1"/>
</dbReference>
<feature type="compositionally biased region" description="Basic residues" evidence="1">
    <location>
        <begin position="1668"/>
        <end position="1685"/>
    </location>
</feature>
<dbReference type="GO" id="GO:0000785">
    <property type="term" value="C:chromatin"/>
    <property type="evidence" value="ECO:0007669"/>
    <property type="project" value="TreeGrafter"/>
</dbReference>
<feature type="region of interest" description="Disordered" evidence="1">
    <location>
        <begin position="1442"/>
        <end position="1807"/>
    </location>
</feature>
<keyword evidence="4" id="KW-1185">Reference proteome</keyword>
<reference evidence="3" key="1">
    <citation type="submission" date="2020-05" db="EMBL/GenBank/DDBJ databases">
        <title>Phylogenomic resolution of chytrid fungi.</title>
        <authorList>
            <person name="Stajich J.E."/>
            <person name="Amses K."/>
            <person name="Simmons R."/>
            <person name="Seto K."/>
            <person name="Myers J."/>
            <person name="Bonds A."/>
            <person name="Quandt C.A."/>
            <person name="Barry K."/>
            <person name="Liu P."/>
            <person name="Grigoriev I."/>
            <person name="Longcore J.E."/>
            <person name="James T.Y."/>
        </authorList>
    </citation>
    <scope>NUCLEOTIDE SEQUENCE</scope>
    <source>
        <strain evidence="3">JEL0379</strain>
    </source>
</reference>
<feature type="compositionally biased region" description="Basic residues" evidence="1">
    <location>
        <begin position="1481"/>
        <end position="1490"/>
    </location>
</feature>
<feature type="region of interest" description="Disordered" evidence="1">
    <location>
        <begin position="1"/>
        <end position="144"/>
    </location>
</feature>
<feature type="compositionally biased region" description="Acidic residues" evidence="1">
    <location>
        <begin position="1573"/>
        <end position="1586"/>
    </location>
</feature>
<feature type="domain" description="SCD" evidence="2">
    <location>
        <begin position="362"/>
        <end position="447"/>
    </location>
</feature>
<dbReference type="InterPro" id="IPR056396">
    <property type="entry name" value="HEAT_SCC3-SA"/>
</dbReference>
<dbReference type="Pfam" id="PF24571">
    <property type="entry name" value="HEAT_SCC3-SA"/>
    <property type="match status" value="1"/>
</dbReference>
<feature type="compositionally biased region" description="Low complexity" evidence="1">
    <location>
        <begin position="1468"/>
        <end position="1480"/>
    </location>
</feature>
<dbReference type="InterPro" id="IPR020839">
    <property type="entry name" value="SCD"/>
</dbReference>
<evidence type="ECO:0000313" key="4">
    <source>
        <dbReference type="Proteomes" id="UP001212152"/>
    </source>
</evidence>
<feature type="region of interest" description="Disordered" evidence="1">
    <location>
        <begin position="554"/>
        <end position="577"/>
    </location>
</feature>
<dbReference type="InterPro" id="IPR039662">
    <property type="entry name" value="Cohesin_Scc3/SA"/>
</dbReference>
<feature type="compositionally biased region" description="Acidic residues" evidence="1">
    <location>
        <begin position="1724"/>
        <end position="1734"/>
    </location>
</feature>
<name>A0AAD5XS52_9FUNG</name>
<proteinExistence type="predicted"/>
<protein>
    <recommendedName>
        <fullName evidence="2">SCD domain-containing protein</fullName>
    </recommendedName>
</protein>
<dbReference type="PROSITE" id="PS51425">
    <property type="entry name" value="SCD"/>
    <property type="match status" value="1"/>
</dbReference>
<feature type="compositionally biased region" description="Acidic residues" evidence="1">
    <location>
        <begin position="1495"/>
        <end position="1506"/>
    </location>
</feature>
<dbReference type="Pfam" id="PF08514">
    <property type="entry name" value="STAG"/>
    <property type="match status" value="1"/>
</dbReference>
<feature type="compositionally biased region" description="Polar residues" evidence="1">
    <location>
        <begin position="1589"/>
        <end position="1598"/>
    </location>
</feature>
<dbReference type="Pfam" id="PF21581">
    <property type="entry name" value="SCD"/>
    <property type="match status" value="1"/>
</dbReference>
<dbReference type="GO" id="GO:0005634">
    <property type="term" value="C:nucleus"/>
    <property type="evidence" value="ECO:0007669"/>
    <property type="project" value="TreeGrafter"/>
</dbReference>
<dbReference type="PANTHER" id="PTHR11199">
    <property type="entry name" value="STROMAL ANTIGEN"/>
    <property type="match status" value="1"/>
</dbReference>
<dbReference type="Proteomes" id="UP001212152">
    <property type="component" value="Unassembled WGS sequence"/>
</dbReference>
<dbReference type="InterPro" id="IPR013721">
    <property type="entry name" value="STAG"/>
</dbReference>
<dbReference type="GO" id="GO:0007062">
    <property type="term" value="P:sister chromatid cohesion"/>
    <property type="evidence" value="ECO:0007669"/>
    <property type="project" value="UniProtKB-ARBA"/>
</dbReference>
<dbReference type="EMBL" id="JADGJQ010000018">
    <property type="protein sequence ID" value="KAJ3180044.1"/>
    <property type="molecule type" value="Genomic_DNA"/>
</dbReference>
<dbReference type="GO" id="GO:0008278">
    <property type="term" value="C:cohesin complex"/>
    <property type="evidence" value="ECO:0007669"/>
    <property type="project" value="TreeGrafter"/>
</dbReference>
<organism evidence="3 4">
    <name type="scientific">Geranomyces variabilis</name>
    <dbReference type="NCBI Taxonomy" id="109894"/>
    <lineage>
        <taxon>Eukaryota</taxon>
        <taxon>Fungi</taxon>
        <taxon>Fungi incertae sedis</taxon>
        <taxon>Chytridiomycota</taxon>
        <taxon>Chytridiomycota incertae sedis</taxon>
        <taxon>Chytridiomycetes</taxon>
        <taxon>Spizellomycetales</taxon>
        <taxon>Powellomycetaceae</taxon>
        <taxon>Geranomyces</taxon>
    </lineage>
</organism>
<dbReference type="PANTHER" id="PTHR11199:SF0">
    <property type="entry name" value="LD34181P-RELATED"/>
    <property type="match status" value="1"/>
</dbReference>
<feature type="compositionally biased region" description="Polar residues" evidence="1">
    <location>
        <begin position="1626"/>
        <end position="1638"/>
    </location>
</feature>
<dbReference type="GO" id="GO:0003682">
    <property type="term" value="F:chromatin binding"/>
    <property type="evidence" value="ECO:0007669"/>
    <property type="project" value="TreeGrafter"/>
</dbReference>
<feature type="compositionally biased region" description="Acidic residues" evidence="1">
    <location>
        <begin position="1535"/>
        <end position="1550"/>
    </location>
</feature>
<dbReference type="Gene3D" id="1.25.10.10">
    <property type="entry name" value="Leucine-rich Repeat Variant"/>
    <property type="match status" value="1"/>
</dbReference>
<feature type="compositionally biased region" description="Low complexity" evidence="1">
    <location>
        <begin position="34"/>
        <end position="43"/>
    </location>
</feature>
<accession>A0AAD5XS52</accession>